<dbReference type="GO" id="GO:0005886">
    <property type="term" value="C:plasma membrane"/>
    <property type="evidence" value="ECO:0007669"/>
    <property type="project" value="InterPro"/>
</dbReference>
<feature type="domain" description="ABC transporter substrate-binding protein PnrA-like" evidence="3">
    <location>
        <begin position="33"/>
        <end position="295"/>
    </location>
</feature>
<sequence>MQLSKTLKSLPLCIATGLMVTATTAAFAAEPLKVAFVYLGPRGDGGWTQQHDVARLKLEAALGSAIKTTFVENVPETADSERVFRQLAADGNKLIFATSFGYMEPLQKVSKLFPDVKFEHVNGFKTAANISVYEPRFEEGFYLIGTIAGQMTKSNTLGFIGSFPIPSVVRNIDSMTLGAQAVNPKVKTKAIWVNTWYDPGKERQAADTLIAQGADNVAQNTDSPASIQAAQEKGTYAFSIDADMSSFGKKAQLSGTTEDWSGYYIAETKKVLDGTWTGNRHTRWGLKEGLVVMAPLNPDIPPAAVKVFEDAKAKLIAGTLNPFAGPIKDNTGKEMVAAGSVMPDATFSSLNWYVDGIEGSVPK</sequence>
<dbReference type="EMBL" id="LT670844">
    <property type="protein sequence ID" value="SHJ53100.1"/>
    <property type="molecule type" value="Genomic_DNA"/>
</dbReference>
<dbReference type="Pfam" id="PF02608">
    <property type="entry name" value="Bmp"/>
    <property type="match status" value="1"/>
</dbReference>
<dbReference type="Proteomes" id="UP000189935">
    <property type="component" value="Chromosome I"/>
</dbReference>
<evidence type="ECO:0000259" key="3">
    <source>
        <dbReference type="Pfam" id="PF02608"/>
    </source>
</evidence>
<proteinExistence type="predicted"/>
<dbReference type="OrthoDB" id="9781639at2"/>
<evidence type="ECO:0000256" key="1">
    <source>
        <dbReference type="ARBA" id="ARBA00022729"/>
    </source>
</evidence>
<feature type="chain" id="PRO_5012115965" evidence="2">
    <location>
        <begin position="29"/>
        <end position="363"/>
    </location>
</feature>
<gene>
    <name evidence="4" type="ORF">SAMN05444159_0853</name>
</gene>
<accession>A0A1M6K2F2</accession>
<dbReference type="InterPro" id="IPR052910">
    <property type="entry name" value="ABC-Purine-Binding"/>
</dbReference>
<evidence type="ECO:0000313" key="5">
    <source>
        <dbReference type="Proteomes" id="UP000189935"/>
    </source>
</evidence>
<evidence type="ECO:0000313" key="4">
    <source>
        <dbReference type="EMBL" id="SHJ53100.1"/>
    </source>
</evidence>
<reference evidence="4 5" key="1">
    <citation type="submission" date="2016-11" db="EMBL/GenBank/DDBJ databases">
        <authorList>
            <person name="Jaros S."/>
            <person name="Januszkiewicz K."/>
            <person name="Wedrychowicz H."/>
        </authorList>
    </citation>
    <scope>NUCLEOTIDE SEQUENCE [LARGE SCALE GENOMIC DNA]</scope>
    <source>
        <strain evidence="4 5">GAS499</strain>
    </source>
</reference>
<dbReference type="AlphaFoldDB" id="A0A1M6K2F2"/>
<keyword evidence="1 2" id="KW-0732">Signal</keyword>
<dbReference type="CDD" id="cd19963">
    <property type="entry name" value="PBP1_BMP-like"/>
    <property type="match status" value="1"/>
</dbReference>
<dbReference type="PANTHER" id="PTHR43208">
    <property type="entry name" value="ABC TRANSPORTER SUBSTRATE-BINDING PROTEIN"/>
    <property type="match status" value="1"/>
</dbReference>
<dbReference type="SUPFAM" id="SSF53822">
    <property type="entry name" value="Periplasmic binding protein-like I"/>
    <property type="match status" value="1"/>
</dbReference>
<protein>
    <submittedName>
        <fullName evidence="4">Nucleoside-binding protein</fullName>
    </submittedName>
</protein>
<dbReference type="InterPro" id="IPR003760">
    <property type="entry name" value="PnrA-like"/>
</dbReference>
<organism evidence="4 5">
    <name type="scientific">Bradyrhizobium lablabi</name>
    <dbReference type="NCBI Taxonomy" id="722472"/>
    <lineage>
        <taxon>Bacteria</taxon>
        <taxon>Pseudomonadati</taxon>
        <taxon>Pseudomonadota</taxon>
        <taxon>Alphaproteobacteria</taxon>
        <taxon>Hyphomicrobiales</taxon>
        <taxon>Nitrobacteraceae</taxon>
        <taxon>Bradyrhizobium</taxon>
    </lineage>
</organism>
<feature type="signal peptide" evidence="2">
    <location>
        <begin position="1"/>
        <end position="28"/>
    </location>
</feature>
<dbReference type="PANTHER" id="PTHR43208:SF1">
    <property type="entry name" value="ABC TRANSPORTER SUBSTRATE-BINDING PROTEIN"/>
    <property type="match status" value="1"/>
</dbReference>
<name>A0A1M6K2F2_9BRAD</name>
<dbReference type="Gene3D" id="3.40.50.2300">
    <property type="match status" value="2"/>
</dbReference>
<evidence type="ECO:0000256" key="2">
    <source>
        <dbReference type="SAM" id="SignalP"/>
    </source>
</evidence>
<dbReference type="InterPro" id="IPR028082">
    <property type="entry name" value="Peripla_BP_I"/>
</dbReference>